<keyword evidence="2" id="KW-0812">Transmembrane</keyword>
<accession>A0A5J4R6H4</accession>
<dbReference type="GO" id="GO:0009306">
    <property type="term" value="P:protein secretion"/>
    <property type="evidence" value="ECO:0007669"/>
    <property type="project" value="InterPro"/>
</dbReference>
<keyword evidence="3" id="KW-1133">Transmembrane helix</keyword>
<protein>
    <recommendedName>
        <fullName evidence="5">Translocation and assembly module TamB C-terminal domain-containing protein</fullName>
    </recommendedName>
</protein>
<dbReference type="GO" id="GO:0005886">
    <property type="term" value="C:plasma membrane"/>
    <property type="evidence" value="ECO:0007669"/>
    <property type="project" value="InterPro"/>
</dbReference>
<name>A0A5J4R6H4_9ZZZZ</name>
<evidence type="ECO:0000256" key="3">
    <source>
        <dbReference type="ARBA" id="ARBA00022989"/>
    </source>
</evidence>
<dbReference type="Pfam" id="PF04357">
    <property type="entry name" value="TamB"/>
    <property type="match status" value="1"/>
</dbReference>
<evidence type="ECO:0000256" key="4">
    <source>
        <dbReference type="ARBA" id="ARBA00023136"/>
    </source>
</evidence>
<evidence type="ECO:0000259" key="5">
    <source>
        <dbReference type="Pfam" id="PF04357"/>
    </source>
</evidence>
<proteinExistence type="predicted"/>
<evidence type="ECO:0000256" key="1">
    <source>
        <dbReference type="ARBA" id="ARBA00004167"/>
    </source>
</evidence>
<gene>
    <name evidence="6" type="ORF">EZS27_022429</name>
</gene>
<comment type="caution">
    <text evidence="6">The sequence shown here is derived from an EMBL/GenBank/DDBJ whole genome shotgun (WGS) entry which is preliminary data.</text>
</comment>
<feature type="domain" description="Translocation and assembly module TamB C-terminal" evidence="5">
    <location>
        <begin position="988"/>
        <end position="1421"/>
    </location>
</feature>
<keyword evidence="4" id="KW-0472">Membrane</keyword>
<dbReference type="InterPro" id="IPR007452">
    <property type="entry name" value="TamB_C"/>
</dbReference>
<dbReference type="EMBL" id="SNRY01001775">
    <property type="protein sequence ID" value="KAA6328701.1"/>
    <property type="molecule type" value="Genomic_DNA"/>
</dbReference>
<comment type="subcellular location">
    <subcellularLocation>
        <location evidence="1">Membrane</location>
        <topology evidence="1">Single-pass membrane protein</topology>
    </subcellularLocation>
</comment>
<evidence type="ECO:0000313" key="6">
    <source>
        <dbReference type="EMBL" id="KAA6328701.1"/>
    </source>
</evidence>
<organism evidence="6">
    <name type="scientific">termite gut metagenome</name>
    <dbReference type="NCBI Taxonomy" id="433724"/>
    <lineage>
        <taxon>unclassified sequences</taxon>
        <taxon>metagenomes</taxon>
        <taxon>organismal metagenomes</taxon>
    </lineage>
</organism>
<reference evidence="6" key="1">
    <citation type="submission" date="2019-03" db="EMBL/GenBank/DDBJ databases">
        <title>Single cell metagenomics reveals metabolic interactions within the superorganism composed of flagellate Streblomastix strix and complex community of Bacteroidetes bacteria on its surface.</title>
        <authorList>
            <person name="Treitli S.C."/>
            <person name="Kolisko M."/>
            <person name="Husnik F."/>
            <person name="Keeling P."/>
            <person name="Hampl V."/>
        </authorList>
    </citation>
    <scope>NUCLEOTIDE SEQUENCE</scope>
    <source>
        <strain evidence="6">STM</strain>
    </source>
</reference>
<evidence type="ECO:0000256" key="2">
    <source>
        <dbReference type="ARBA" id="ARBA00022692"/>
    </source>
</evidence>
<sequence length="1437" mass="162433">MTITKELTKMTSTEVSLGMIHIGFLLNRVTIDSIFLKDQAGENILKISRLSVKFSIRAALNKKISLSNVQLFGFDIRLNKDNLKSEPNFKFLIDVFASKDTLEKPKTDLCINSLLVRHGNISYDVWSEEETPEKFNPNHIKLCNVIGNISLKTLTNDSLNVYIKLLSFNEQSGFKLKKISLRAIGNKQDAYVENVTVNLSGTNLQIDSIHFNYDNLASFKRFVDEVHFSFKIPPTSYFTLQNFSPFVSSWMDLKEQVSIGIHASGTFNRLNCSEFQVNVKDFLKIKGNVFVKGLFSSTNSLINGNLLELSASDEGIDFLFRNVGSSGKTLVFLKRLKNISLRGSVLGSFTDFIVNGEFNTAFGNIKTDLKFFRDKEKSRIRYLSTVQSEDFDLGNFLNNKSLGCTIFKLNINGKYGASQYPDLIIKGLIGQLEYGGYKYENITLTGACKSGELNGKIELNDKNGEMMMNGSFNSKRKTPEFYIHADIKNMCPDAFIPNLKQKGARFSLKADADFSGTSVNEIEGKINIDSISFIGSEDTIFIKKCYLLATTLEKKKKLVINSDFLKGEIEGRYLYQTIPTTFINLLQGYVPALAPAKKNIAETSDFTFDLRIFNTKLLPIIFNVPLEIRNRSTLKGYFNNDTKRMRVEGHFPLFRYGNNEFESGMIFLGNLDDWMRGEIRFSTNRKGTGNINVSLITQAKNDTISTAIHWGNDTETTYSGKLSVLTSFSHSGGKKPSLKTVVDINETDIILNNILWKVYPSQIIMADSGKIHVNNFYFGHENQYVRVNGGASNNVNDTIRMDLKDINIGYIFDAFNFKNLNFDGRANGKAFLNRFSGKINMESQLFVEDFSFNKTLFGDMNIKGKWDEKERGIYVDADIKEGNISHSKATGYFYLLNLNKGLDLDIRTDNLNIYFLQPYCKSIVSNLTGRAAGKVHVFGRFKTIDCEGSLKVNAGMKINVLNTGFTFNDSIRMKSSEFLFNNVAIYDVEGHYGTIDGYLHHQNFKNISYRLNIRSLNMLVMDLKEGTNLPFYGKVYGTGGGLLTGNKQELNADIALAPTKNTNFVYMTQKVSSAANDRFIQFTDKTPRRDISDSIPDNGYDSKETSSDVNIRVNIMAEATPEAAIKIIIDPISGDFISGKGTGTLRMEYYNKSDVKMFGNYVINQGVYKFSLQDVIRKDFVIKGGSSINFNGKPLNATLDIQALYTVNSASLNDLIPENTEISRQPNTRVNCKMHLTGNLFSPDIKMDIELPNEREEVQTMVYNYLNTEEEMNIQMLYLLGIGKFYTTDNTRTQNSLMPSVFFSTLSGQFNNLLSQLMDNNNWNIGTSLSTGDKGWTDVVEIESALSGQLLDNRWLINGNFGYRNNPLATTNFVGDFETEWLITQAGDVRLKAYNQTNDRYYIRGNNLTKQGLGVVFKKDFNLWRELFVWKQKTQKK</sequence>